<accession>A0A068X4L1</accession>
<dbReference type="WBParaSite" id="EgrG_002050700">
    <property type="protein sequence ID" value="EgrG_002050700"/>
    <property type="gene ID" value="EgrG_002050700"/>
</dbReference>
<gene>
    <name evidence="2" type="ORF">EgrG_002050700</name>
</gene>
<reference evidence="2" key="2">
    <citation type="submission" date="2014-06" db="EMBL/GenBank/DDBJ databases">
        <authorList>
            <person name="Aslett M."/>
        </authorList>
    </citation>
    <scope>NUCLEOTIDE SEQUENCE</scope>
</reference>
<evidence type="ECO:0000313" key="4">
    <source>
        <dbReference type="WBParaSite" id="EgrG_002050700"/>
    </source>
</evidence>
<protein>
    <submittedName>
        <fullName evidence="2 4">Uncharacterized protein</fullName>
    </submittedName>
</protein>
<feature type="compositionally biased region" description="Basic and acidic residues" evidence="1">
    <location>
        <begin position="1"/>
        <end position="12"/>
    </location>
</feature>
<evidence type="ECO:0000313" key="2">
    <source>
        <dbReference type="EMBL" id="CDS24951.1"/>
    </source>
</evidence>
<evidence type="ECO:0000313" key="3">
    <source>
        <dbReference type="Proteomes" id="UP000492820"/>
    </source>
</evidence>
<dbReference type="AlphaFoldDB" id="A0A068X4L1"/>
<reference evidence="4" key="3">
    <citation type="submission" date="2020-10" db="UniProtKB">
        <authorList>
            <consortium name="WormBaseParasite"/>
        </authorList>
    </citation>
    <scope>IDENTIFICATION</scope>
</reference>
<organism evidence="2">
    <name type="scientific">Echinococcus granulosus</name>
    <name type="common">Hydatid tapeworm</name>
    <dbReference type="NCBI Taxonomy" id="6210"/>
    <lineage>
        <taxon>Eukaryota</taxon>
        <taxon>Metazoa</taxon>
        <taxon>Spiralia</taxon>
        <taxon>Lophotrochozoa</taxon>
        <taxon>Platyhelminthes</taxon>
        <taxon>Cestoda</taxon>
        <taxon>Eucestoda</taxon>
        <taxon>Cyclophyllidea</taxon>
        <taxon>Taeniidae</taxon>
        <taxon>Echinococcus</taxon>
        <taxon>Echinococcus granulosus group</taxon>
    </lineage>
</organism>
<proteinExistence type="predicted"/>
<sequence>MTSQEDKNERDWSCNSNPSTKLVQVKPTINGIQKKTTRKVTGGRTRDSACSNAECNTVGAGGGDVAVIVVDLGLTVVVTIQHQEAGGGIV</sequence>
<reference evidence="2 3" key="1">
    <citation type="journal article" date="2013" name="Nature">
        <title>The genomes of four tapeworm species reveal adaptations to parasitism.</title>
        <authorList>
            <person name="Tsai I.J."/>
            <person name="Zarowiecki M."/>
            <person name="Holroyd N."/>
            <person name="Garciarrubio A."/>
            <person name="Sanchez-Flores A."/>
            <person name="Brooks K.L."/>
            <person name="Tracey A."/>
            <person name="Bobes R.J."/>
            <person name="Fragoso G."/>
            <person name="Sciutto E."/>
            <person name="Aslett M."/>
            <person name="Beasley H."/>
            <person name="Bennett H.M."/>
            <person name="Cai J."/>
            <person name="Camicia F."/>
            <person name="Clark R."/>
            <person name="Cucher M."/>
            <person name="De Silva N."/>
            <person name="Day T.A."/>
            <person name="Deplazes P."/>
            <person name="Estrada K."/>
            <person name="Fernandez C."/>
            <person name="Holland P.W."/>
            <person name="Hou J."/>
            <person name="Hu S."/>
            <person name="Huckvale T."/>
            <person name="Hung S.S."/>
            <person name="Kamenetzky L."/>
            <person name="Keane J.A."/>
            <person name="Kiss F."/>
            <person name="Koziol U."/>
            <person name="Lambert O."/>
            <person name="Liu K."/>
            <person name="Luo X."/>
            <person name="Luo Y."/>
            <person name="Macchiaroli N."/>
            <person name="Nichol S."/>
            <person name="Paps J."/>
            <person name="Parkinson J."/>
            <person name="Pouchkina-Stantcheva N."/>
            <person name="Riddiford N."/>
            <person name="Rosenzvit M."/>
            <person name="Salinas G."/>
            <person name="Wasmuth J.D."/>
            <person name="Zamanian M."/>
            <person name="Zheng Y."/>
            <person name="Cai X."/>
            <person name="Soberon X."/>
            <person name="Olson P.D."/>
            <person name="Laclette J.P."/>
            <person name="Brehm K."/>
            <person name="Berriman M."/>
            <person name="Garciarrubio A."/>
            <person name="Bobes R.J."/>
            <person name="Fragoso G."/>
            <person name="Sanchez-Flores A."/>
            <person name="Estrada K."/>
            <person name="Cevallos M.A."/>
            <person name="Morett E."/>
            <person name="Gonzalez V."/>
            <person name="Portillo T."/>
            <person name="Ochoa-Leyva A."/>
            <person name="Jose M.V."/>
            <person name="Sciutto E."/>
            <person name="Landa A."/>
            <person name="Jimenez L."/>
            <person name="Valdes V."/>
            <person name="Carrero J.C."/>
            <person name="Larralde C."/>
            <person name="Morales-Montor J."/>
            <person name="Limon-Lason J."/>
            <person name="Soberon X."/>
            <person name="Laclette J.P."/>
        </authorList>
    </citation>
    <scope>NUCLEOTIDE SEQUENCE [LARGE SCALE GENOMIC DNA]</scope>
</reference>
<name>A0A068X4L1_ECHGR</name>
<feature type="region of interest" description="Disordered" evidence="1">
    <location>
        <begin position="1"/>
        <end position="20"/>
    </location>
</feature>
<evidence type="ECO:0000256" key="1">
    <source>
        <dbReference type="SAM" id="MobiDB-lite"/>
    </source>
</evidence>
<dbReference type="Proteomes" id="UP000492820">
    <property type="component" value="Unassembled WGS sequence"/>
</dbReference>
<dbReference type="EMBL" id="LK028655">
    <property type="protein sequence ID" value="CDS24951.1"/>
    <property type="molecule type" value="Genomic_DNA"/>
</dbReference>